<dbReference type="Pfam" id="PF20037">
    <property type="entry name" value="DUF6440"/>
    <property type="match status" value="1"/>
</dbReference>
<organism evidence="2 3">
    <name type="scientific">Clostridium estertheticum</name>
    <dbReference type="NCBI Taxonomy" id="238834"/>
    <lineage>
        <taxon>Bacteria</taxon>
        <taxon>Bacillati</taxon>
        <taxon>Bacillota</taxon>
        <taxon>Clostridia</taxon>
        <taxon>Eubacteriales</taxon>
        <taxon>Clostridiaceae</taxon>
        <taxon>Clostridium</taxon>
    </lineage>
</organism>
<name>A0A7Y3T0S5_9CLOT</name>
<dbReference type="InterPro" id="IPR045515">
    <property type="entry name" value="DUF6440"/>
</dbReference>
<dbReference type="EMBL" id="JABEYB010000027">
    <property type="protein sequence ID" value="NNU78610.1"/>
    <property type="molecule type" value="Genomic_DNA"/>
</dbReference>
<reference evidence="2 3" key="1">
    <citation type="submission" date="2020-05" db="EMBL/GenBank/DDBJ databases">
        <title>Complete genome of Clostridium estertheticum subspecies estertheticum, isolated from Vacuum packed lamb meat from New Zealand imported to Switzerland.</title>
        <authorList>
            <person name="Wambui J."/>
            <person name="Stevens M.J.A."/>
            <person name="Stephan R."/>
        </authorList>
    </citation>
    <scope>NUCLEOTIDE SEQUENCE [LARGE SCALE GENOMIC DNA]</scope>
    <source>
        <strain evidence="2 3">CEST001</strain>
    </source>
</reference>
<accession>A0A7Y3T0S5</accession>
<sequence>MFGTKKEKRFTIEESQSLGAVGIWIVRDTETGVNYLMSVGGSQCAMTPLLGSDGKVVIYT</sequence>
<evidence type="ECO:0000313" key="2">
    <source>
        <dbReference type="EMBL" id="NNU78610.1"/>
    </source>
</evidence>
<dbReference type="AlphaFoldDB" id="A0A7Y3T0S5"/>
<feature type="domain" description="DUF6440" evidence="1">
    <location>
        <begin position="9"/>
        <end position="58"/>
    </location>
</feature>
<protein>
    <recommendedName>
        <fullName evidence="1">DUF6440 domain-containing protein</fullName>
    </recommendedName>
</protein>
<dbReference type="Proteomes" id="UP000531659">
    <property type="component" value="Unassembled WGS sequence"/>
</dbReference>
<dbReference type="RefSeq" id="WP_171299155.1">
    <property type="nucleotide sequence ID" value="NZ_CP087101.1"/>
</dbReference>
<proteinExistence type="predicted"/>
<gene>
    <name evidence="2" type="ORF">HLQ16_22225</name>
</gene>
<evidence type="ECO:0000313" key="3">
    <source>
        <dbReference type="Proteomes" id="UP000531659"/>
    </source>
</evidence>
<evidence type="ECO:0000259" key="1">
    <source>
        <dbReference type="Pfam" id="PF20037"/>
    </source>
</evidence>
<comment type="caution">
    <text evidence="2">The sequence shown here is derived from an EMBL/GenBank/DDBJ whole genome shotgun (WGS) entry which is preliminary data.</text>
</comment>